<keyword evidence="5" id="KW-0811">Translocation</keyword>
<evidence type="ECO:0000313" key="17">
    <source>
        <dbReference type="Proteomes" id="UP000030106"/>
    </source>
</evidence>
<evidence type="ECO:0000256" key="4">
    <source>
        <dbReference type="ARBA" id="ARBA00022989"/>
    </source>
</evidence>
<dbReference type="GO" id="GO:0030150">
    <property type="term" value="P:protein import into mitochondrial matrix"/>
    <property type="evidence" value="ECO:0007669"/>
    <property type="project" value="EnsemblFungi"/>
</dbReference>
<evidence type="ECO:0000256" key="14">
    <source>
        <dbReference type="SAM" id="MobiDB-lite"/>
    </source>
</evidence>
<name>A0A0A2WHF5_BEABA</name>
<keyword evidence="3" id="KW-0999">Mitochondrion inner membrane</keyword>
<evidence type="ECO:0000256" key="15">
    <source>
        <dbReference type="SAM" id="Phobius"/>
    </source>
</evidence>
<dbReference type="EMBL" id="ANFO01000104">
    <property type="protein sequence ID" value="KGQ12584.1"/>
    <property type="molecule type" value="Genomic_DNA"/>
</dbReference>
<dbReference type="STRING" id="1245745.A0A0A2WHF5"/>
<evidence type="ECO:0000256" key="6">
    <source>
        <dbReference type="ARBA" id="ARBA00023128"/>
    </source>
</evidence>
<dbReference type="PANTHER" id="PTHR12763">
    <property type="match status" value="1"/>
</dbReference>
<evidence type="ECO:0000256" key="2">
    <source>
        <dbReference type="ARBA" id="ARBA00022692"/>
    </source>
</evidence>
<keyword evidence="8" id="KW-0143">Chaperone</keyword>
<keyword evidence="2 15" id="KW-0812">Transmembrane</keyword>
<evidence type="ECO:0000256" key="11">
    <source>
        <dbReference type="ARBA" id="ARBA00041716"/>
    </source>
</evidence>
<reference evidence="16 17" key="1">
    <citation type="submission" date="2012-10" db="EMBL/GenBank/DDBJ databases">
        <title>Genome sequencing and analysis of entomopathogenic fungi Beauveria bassiana D1-5.</title>
        <authorList>
            <person name="Li Q."/>
            <person name="Wang L."/>
            <person name="Zhang Z."/>
            <person name="Wang Q."/>
            <person name="Ren J."/>
            <person name="Wang M."/>
            <person name="Xu W."/>
            <person name="Wang J."/>
            <person name="Lu Y."/>
            <person name="Du Q."/>
            <person name="Sun Z."/>
        </authorList>
    </citation>
    <scope>NUCLEOTIDE SEQUENCE [LARGE SCALE GENOMIC DNA]</scope>
    <source>
        <strain evidence="16 17">D1-5</strain>
    </source>
</reference>
<keyword evidence="6" id="KW-0496">Mitochondrion</keyword>
<keyword evidence="7 15" id="KW-0472">Membrane</keyword>
<evidence type="ECO:0000256" key="12">
    <source>
        <dbReference type="ARBA" id="ARBA00067223"/>
    </source>
</evidence>
<dbReference type="CDD" id="cd06257">
    <property type="entry name" value="DnaJ"/>
    <property type="match status" value="1"/>
</dbReference>
<evidence type="ECO:0000256" key="13">
    <source>
        <dbReference type="ARBA" id="ARBA00075483"/>
    </source>
</evidence>
<evidence type="ECO:0000256" key="1">
    <source>
        <dbReference type="ARBA" id="ARBA00004434"/>
    </source>
</evidence>
<dbReference type="SUPFAM" id="SSF46565">
    <property type="entry name" value="Chaperone J-domain"/>
    <property type="match status" value="1"/>
</dbReference>
<evidence type="ECO:0000256" key="9">
    <source>
        <dbReference type="ARBA" id="ARBA00038105"/>
    </source>
</evidence>
<dbReference type="Gene3D" id="1.10.287.110">
    <property type="entry name" value="DnaJ domain"/>
    <property type="match status" value="1"/>
</dbReference>
<comment type="caution">
    <text evidence="16">The sequence shown here is derived from an EMBL/GenBank/DDBJ whole genome shotgun (WGS) entry which is preliminary data.</text>
</comment>
<feature type="transmembrane region" description="Helical" evidence="15">
    <location>
        <begin position="74"/>
        <end position="93"/>
    </location>
</feature>
<evidence type="ECO:0000256" key="8">
    <source>
        <dbReference type="ARBA" id="ARBA00023186"/>
    </source>
</evidence>
<dbReference type="OrthoDB" id="240298at2759"/>
<dbReference type="InterPro" id="IPR022024">
    <property type="entry name" value="DUF3602"/>
</dbReference>
<comment type="similarity">
    <text evidence="9">Belongs to the TIM14 family.</text>
</comment>
<accession>A0A0A2WHF5</accession>
<keyword evidence="5" id="KW-0653">Protein transport</keyword>
<evidence type="ECO:0000256" key="7">
    <source>
        <dbReference type="ARBA" id="ARBA00023136"/>
    </source>
</evidence>
<keyword evidence="4 15" id="KW-1133">Transmembrane helix</keyword>
<sequence>MLAGRGGAGNWHDTAADAAQAKNAEEVQQSAQAQKEATAHVDVKSALRAQPDSRAIERLKTPTGLPFTHIPDHITMASVFAIGAGAAVAAFLGRAGLVAWRRSRGGVGAMGKAFYKGGFEQKMTKKEATLVLSLNERSLTKEKVRKAHRTLMLLNHPDRGGSPYLATKVNEAKELLDKHV</sequence>
<organism evidence="16 17">
    <name type="scientific">Beauveria bassiana D1-5</name>
    <dbReference type="NCBI Taxonomy" id="1245745"/>
    <lineage>
        <taxon>Eukaryota</taxon>
        <taxon>Fungi</taxon>
        <taxon>Dikarya</taxon>
        <taxon>Ascomycota</taxon>
        <taxon>Pezizomycotina</taxon>
        <taxon>Sordariomycetes</taxon>
        <taxon>Hypocreomycetidae</taxon>
        <taxon>Hypocreales</taxon>
        <taxon>Cordycipitaceae</taxon>
        <taxon>Beauveria</taxon>
    </lineage>
</organism>
<comment type="subcellular location">
    <subcellularLocation>
        <location evidence="1">Mitochondrion inner membrane</location>
        <topology evidence="1">Single-pass membrane protein</topology>
    </subcellularLocation>
</comment>
<evidence type="ECO:0000256" key="5">
    <source>
        <dbReference type="ARBA" id="ARBA00023010"/>
    </source>
</evidence>
<dbReference type="AlphaFoldDB" id="A0A0A2WHF5"/>
<evidence type="ECO:0000256" key="10">
    <source>
        <dbReference type="ARBA" id="ARBA00040828"/>
    </source>
</evidence>
<feature type="compositionally biased region" description="Polar residues" evidence="14">
    <location>
        <begin position="26"/>
        <end position="35"/>
    </location>
</feature>
<dbReference type="Proteomes" id="UP000030106">
    <property type="component" value="Unassembled WGS sequence"/>
</dbReference>
<keyword evidence="5" id="KW-0813">Transport</keyword>
<dbReference type="GO" id="GO:0001405">
    <property type="term" value="C:PAM complex, Tim23 associated import motor"/>
    <property type="evidence" value="ECO:0007669"/>
    <property type="project" value="EnsemblFungi"/>
</dbReference>
<dbReference type="Pfam" id="PF12223">
    <property type="entry name" value="DUF3602"/>
    <property type="match status" value="1"/>
</dbReference>
<evidence type="ECO:0000256" key="3">
    <source>
        <dbReference type="ARBA" id="ARBA00022792"/>
    </source>
</evidence>
<dbReference type="GO" id="GO:0001671">
    <property type="term" value="F:ATPase activator activity"/>
    <property type="evidence" value="ECO:0007669"/>
    <property type="project" value="EnsemblFungi"/>
</dbReference>
<dbReference type="InterPro" id="IPR001623">
    <property type="entry name" value="DnaJ_domain"/>
</dbReference>
<dbReference type="PANTHER" id="PTHR12763:SF28">
    <property type="entry name" value="GEO10507P1-RELATED"/>
    <property type="match status" value="1"/>
</dbReference>
<proteinExistence type="inferred from homology"/>
<dbReference type="HOGENOM" id="CLU_017633_13_0_1"/>
<feature type="region of interest" description="Disordered" evidence="14">
    <location>
        <begin position="1"/>
        <end position="46"/>
    </location>
</feature>
<dbReference type="FunFam" id="1.10.287.110:FF:000001">
    <property type="entry name" value="Import inner membrane translocase subunit tim14"/>
    <property type="match status" value="1"/>
</dbReference>
<gene>
    <name evidence="16" type="ORF">BBAD15_g1679</name>
</gene>
<dbReference type="eggNOG" id="KOG0723">
    <property type="taxonomic scope" value="Eukaryota"/>
</dbReference>
<dbReference type="InterPro" id="IPR036869">
    <property type="entry name" value="J_dom_sf"/>
</dbReference>
<evidence type="ECO:0000313" key="16">
    <source>
        <dbReference type="EMBL" id="KGQ12584.1"/>
    </source>
</evidence>
<protein>
    <recommendedName>
        <fullName evidence="10">Mitochondrial import inner membrane translocase subunit TIM14</fullName>
    </recommendedName>
    <alternativeName>
        <fullName evidence="12">Mitochondrial import inner membrane translocase subunit tim14</fullName>
    </alternativeName>
    <alternativeName>
        <fullName evidence="11 13">Presequence translocated-associated motor subunit PAM18</fullName>
    </alternativeName>
</protein>